<feature type="compositionally biased region" description="Pro residues" evidence="1">
    <location>
        <begin position="1"/>
        <end position="13"/>
    </location>
</feature>
<dbReference type="Proteomes" id="UP001189429">
    <property type="component" value="Unassembled WGS sequence"/>
</dbReference>
<name>A0ABN9PXG6_9DINO</name>
<evidence type="ECO:0000313" key="2">
    <source>
        <dbReference type="EMBL" id="CAK0798003.1"/>
    </source>
</evidence>
<sequence>RGHSGRPPPPPPARGAGRRWGGGARPCASSRPRMPYRGIPGGPRRDEQLSWAKHPSRYLAALGKFQPQTIAAAQLGLALVELCKELKATAATLRGLLDVQGNRCRGGAAAEATLYSALQACLRAHDAEV</sequence>
<organism evidence="2 3">
    <name type="scientific">Prorocentrum cordatum</name>
    <dbReference type="NCBI Taxonomy" id="2364126"/>
    <lineage>
        <taxon>Eukaryota</taxon>
        <taxon>Sar</taxon>
        <taxon>Alveolata</taxon>
        <taxon>Dinophyceae</taxon>
        <taxon>Prorocentrales</taxon>
        <taxon>Prorocentraceae</taxon>
        <taxon>Prorocentrum</taxon>
    </lineage>
</organism>
<comment type="caution">
    <text evidence="2">The sequence shown here is derived from an EMBL/GenBank/DDBJ whole genome shotgun (WGS) entry which is preliminary data.</text>
</comment>
<feature type="region of interest" description="Disordered" evidence="1">
    <location>
        <begin position="1"/>
        <end position="48"/>
    </location>
</feature>
<feature type="non-terminal residue" evidence="2">
    <location>
        <position position="129"/>
    </location>
</feature>
<accession>A0ABN9PXG6</accession>
<proteinExistence type="predicted"/>
<feature type="non-terminal residue" evidence="2">
    <location>
        <position position="1"/>
    </location>
</feature>
<gene>
    <name evidence="2" type="ORF">PCOR1329_LOCUS6915</name>
</gene>
<reference evidence="2" key="1">
    <citation type="submission" date="2023-10" db="EMBL/GenBank/DDBJ databases">
        <authorList>
            <person name="Chen Y."/>
            <person name="Shah S."/>
            <person name="Dougan E. K."/>
            <person name="Thang M."/>
            <person name="Chan C."/>
        </authorList>
    </citation>
    <scope>NUCLEOTIDE SEQUENCE [LARGE SCALE GENOMIC DNA]</scope>
</reference>
<dbReference type="EMBL" id="CAUYUJ010001869">
    <property type="protein sequence ID" value="CAK0798003.1"/>
    <property type="molecule type" value="Genomic_DNA"/>
</dbReference>
<evidence type="ECO:0000256" key="1">
    <source>
        <dbReference type="SAM" id="MobiDB-lite"/>
    </source>
</evidence>
<protein>
    <submittedName>
        <fullName evidence="2">Uncharacterized protein</fullName>
    </submittedName>
</protein>
<keyword evidence="3" id="KW-1185">Reference proteome</keyword>
<evidence type="ECO:0000313" key="3">
    <source>
        <dbReference type="Proteomes" id="UP001189429"/>
    </source>
</evidence>